<accession>A0ABY1L0D7</accession>
<name>A0ABY1L0D7_9FLAO</name>
<evidence type="ECO:0000313" key="2">
    <source>
        <dbReference type="EMBL" id="SIT01456.1"/>
    </source>
</evidence>
<dbReference type="InterPro" id="IPR018712">
    <property type="entry name" value="Tle1-like_cat"/>
</dbReference>
<dbReference type="Pfam" id="PF09994">
    <property type="entry name" value="T6SS_Tle1-like_cat"/>
    <property type="match status" value="1"/>
</dbReference>
<dbReference type="GO" id="GO:0016787">
    <property type="term" value="F:hydrolase activity"/>
    <property type="evidence" value="ECO:0007669"/>
    <property type="project" value="UniProtKB-KW"/>
</dbReference>
<gene>
    <name evidence="2" type="ORF">SAMN05421766_10721</name>
</gene>
<dbReference type="PANTHER" id="PTHR33840">
    <property type="match status" value="1"/>
</dbReference>
<keyword evidence="2" id="KW-0378">Hydrolase</keyword>
<proteinExistence type="predicted"/>
<protein>
    <submittedName>
        <fullName evidence="2">Uncharacterized alpha/beta hydrolase domain</fullName>
    </submittedName>
</protein>
<keyword evidence="3" id="KW-1185">Reference proteome</keyword>
<reference evidence="2 3" key="1">
    <citation type="submission" date="2017-01" db="EMBL/GenBank/DDBJ databases">
        <authorList>
            <person name="Varghese N."/>
            <person name="Submissions S."/>
        </authorList>
    </citation>
    <scope>NUCLEOTIDE SEQUENCE [LARGE SCALE GENOMIC DNA]</scope>
    <source>
        <strain evidence="2 3">DSM 2061</strain>
    </source>
</reference>
<dbReference type="RefSeq" id="WP_076456696.1">
    <property type="nucleotide sequence ID" value="NZ_FTOB01000007.1"/>
</dbReference>
<sequence>MSQIGLSSQSVGAEEVKNVLHGIEVQTAPVHVGDSDYEEMIEDDAINITIGVFFDGTGNNRKNTEARKLYEARENGKQLAEDKNEIADKYLKLDLLSSGLDIIKNKGLYKKRTGSYENDLSNVARLEQFYEDTDKGKNYFEKVYIEGIGTTDYEEDDIPGMATGMSALWKFYNTGIRDKVEKACEKCAELIIDKRKENINHLTIDVFGFSRGAAAARNFLYEIHKKKGDFKEVVASPGTTSMITYTTETYEADGGFLGELLEKNNLRVKKRTIRFAGLFDSVASHGLIQSNDVKDLGLDAVKHAQHTFHLVAADEHRFKFSLTDISSAIARGKGVEKYLPGVHSDVGGCYEHNKPEKNILLNFATSISSSQKRFQKDYRYLIEQGWYTKEQLTIQEEILDLTTMLGINDDSFKMLYGNREKISNKYSYIPLHFMGKQLFDKKVFKEDNLTQLKKKFKFSDDPVLAMAEIRLREYVFEGGKPLDFYGNALDRQILLSLRNKYFHFSSQYFHNLKSIGMQPEWLGDMRAREVYSDSGKKPKKVPLQYFHRTKDKERFPETEIDAIQAVPEVQTPKIVRINQ</sequence>
<dbReference type="PANTHER" id="PTHR33840:SF1">
    <property type="entry name" value="TLE1 PHOSPHOLIPASE DOMAIN-CONTAINING PROTEIN"/>
    <property type="match status" value="1"/>
</dbReference>
<organism evidence="2 3">
    <name type="scientific">Zobellia uliginosa</name>
    <dbReference type="NCBI Taxonomy" id="143224"/>
    <lineage>
        <taxon>Bacteria</taxon>
        <taxon>Pseudomonadati</taxon>
        <taxon>Bacteroidota</taxon>
        <taxon>Flavobacteriia</taxon>
        <taxon>Flavobacteriales</taxon>
        <taxon>Flavobacteriaceae</taxon>
        <taxon>Zobellia</taxon>
    </lineage>
</organism>
<dbReference type="EMBL" id="FTOB01000007">
    <property type="protein sequence ID" value="SIT01456.1"/>
    <property type="molecule type" value="Genomic_DNA"/>
</dbReference>
<comment type="caution">
    <text evidence="2">The sequence shown here is derived from an EMBL/GenBank/DDBJ whole genome shotgun (WGS) entry which is preliminary data.</text>
</comment>
<evidence type="ECO:0000313" key="3">
    <source>
        <dbReference type="Proteomes" id="UP000185728"/>
    </source>
</evidence>
<feature type="domain" description="T6SS Phospholipase effector Tle1-like catalytic" evidence="1">
    <location>
        <begin position="118"/>
        <end position="356"/>
    </location>
</feature>
<evidence type="ECO:0000259" key="1">
    <source>
        <dbReference type="Pfam" id="PF09994"/>
    </source>
</evidence>
<dbReference type="Proteomes" id="UP000185728">
    <property type="component" value="Unassembled WGS sequence"/>
</dbReference>